<dbReference type="EMBL" id="JAKOGI010000107">
    <property type="protein sequence ID" value="KAJ8444092.1"/>
    <property type="molecule type" value="Genomic_DNA"/>
</dbReference>
<protein>
    <submittedName>
        <fullName evidence="1">Uncharacterized protein</fullName>
    </submittedName>
</protein>
<evidence type="ECO:0000313" key="1">
    <source>
        <dbReference type="EMBL" id="KAJ8444092.1"/>
    </source>
</evidence>
<evidence type="ECO:0000313" key="2">
    <source>
        <dbReference type="Proteomes" id="UP001153076"/>
    </source>
</evidence>
<dbReference type="Proteomes" id="UP001153076">
    <property type="component" value="Unassembled WGS sequence"/>
</dbReference>
<name>A0A9Q1KJZ6_9CARY</name>
<keyword evidence="2" id="KW-1185">Reference proteome</keyword>
<proteinExistence type="predicted"/>
<accession>A0A9Q1KJZ6</accession>
<organism evidence="1 2">
    <name type="scientific">Carnegiea gigantea</name>
    <dbReference type="NCBI Taxonomy" id="171969"/>
    <lineage>
        <taxon>Eukaryota</taxon>
        <taxon>Viridiplantae</taxon>
        <taxon>Streptophyta</taxon>
        <taxon>Embryophyta</taxon>
        <taxon>Tracheophyta</taxon>
        <taxon>Spermatophyta</taxon>
        <taxon>Magnoliopsida</taxon>
        <taxon>eudicotyledons</taxon>
        <taxon>Gunneridae</taxon>
        <taxon>Pentapetalae</taxon>
        <taxon>Caryophyllales</taxon>
        <taxon>Cactineae</taxon>
        <taxon>Cactaceae</taxon>
        <taxon>Cactoideae</taxon>
        <taxon>Echinocereeae</taxon>
        <taxon>Carnegiea</taxon>
    </lineage>
</organism>
<comment type="caution">
    <text evidence="1">The sequence shown here is derived from an EMBL/GenBank/DDBJ whole genome shotgun (WGS) entry which is preliminary data.</text>
</comment>
<sequence length="489" mass="54365">MDGRWALRRELPTALEAAPTILEGARPGVRSPVDRLPDCRGADRAAPASPAWVGADAAVSLGQPSVHWPLRIGKLMAGFFLRGARRGACGQNNLGSKVHLLGLLIDEALPLPFSTALGIGCHLLRSDVLGLKDRQPRPLLALHKIKGKSGHNQTEKLTNIGTTNTVRKIFKDQKGHRGKEEVIPKKHQLRELIQRFPITRLAFPLLRALHGFYRLSHKLGDGPGLIVFLYVELEITSRFSFLGRGLSKGVPNRLTLVLARNLPPPDSRRTKRKSYFQYFTFDFFSMAIINPSLLLKQYHPKSPVSYGVFWTVCMRLNARVEQFILVQNLFNYRVKKKSETVVESRAINSYTFGGRLIHGGVRLRDYKGVPSRQERVKAPGNSGPSATIFGASLTGERPFLLSTDLPRAECPSWGEELVDTTSEDEHLNELSEEEEEVSPKVELVLVEATLALDFDELGAEWGLPCVLSANNSSEDLMRGVDLVFAILRT</sequence>
<reference evidence="1" key="1">
    <citation type="submission" date="2022-04" db="EMBL/GenBank/DDBJ databases">
        <title>Carnegiea gigantea Genome sequencing and assembly v2.</title>
        <authorList>
            <person name="Copetti D."/>
            <person name="Sanderson M.J."/>
            <person name="Burquez A."/>
            <person name="Wojciechowski M.F."/>
        </authorList>
    </citation>
    <scope>NUCLEOTIDE SEQUENCE</scope>
    <source>
        <strain evidence="1">SGP5-SGP5p</strain>
        <tissue evidence="1">Aerial part</tissue>
    </source>
</reference>
<dbReference type="AlphaFoldDB" id="A0A9Q1KJZ6"/>
<gene>
    <name evidence="1" type="ORF">Cgig2_025093</name>
</gene>